<sequence>MKISDFLRGVGNTSTSLTRALGNAAANKKNSSYYNTKEQYSTRGYGETVGLIIAFGILILVSLFGNVLMCHVIIKNKRMWTVTNLFITNLAIADIVITIVNIPFNIARFAFNEWPFGTAMCHLVNFSLMVSVYVSTFTLASIALDRHRVIIHPFKGRISTKQGTIVVAIVWMLAVMLSLPYAIFSKVQQRSTLLHKVDRCIEAYPSPSDIYAQGIQLATILAQYGIPLAIISVSYGRIVKLLWLRAPLGEATVRQHMAQAKGKRKTIKILILVVVVFAICWMPLNLYHLLTDLRPDLFRHNSIAFFVCYWIALSSVCYNPFIYCWLNENFRNEVKKVFPLCCTIRTNSRDNSRRYRANMCDNRSQHYGKQYMLVINKTDGSTSSFVLKDTDIKNTRSTEPYCAFKIDNDDSPFLLHQAGNTPGSSPILTVNRLKVHKGII</sequence>
<dbReference type="InterPro" id="IPR017452">
    <property type="entry name" value="GPCR_Rhodpsn_7TM"/>
</dbReference>
<dbReference type="PROSITE" id="PS50262">
    <property type="entry name" value="G_PROTEIN_RECEP_F1_2"/>
    <property type="match status" value="1"/>
</dbReference>
<dbReference type="FunFam" id="1.20.1070.10:FF:000291">
    <property type="entry name" value="Predicted protein"/>
    <property type="match status" value="1"/>
</dbReference>
<comment type="similarity">
    <text evidence="2 9">Belongs to the G-protein coupled receptor 1 family.</text>
</comment>
<dbReference type="PRINTS" id="PR00237">
    <property type="entry name" value="GPCRRHODOPSN"/>
</dbReference>
<keyword evidence="7 9" id="KW-0675">Receptor</keyword>
<evidence type="ECO:0000313" key="10">
    <source>
        <dbReference type="EMBL" id="CAH1784317.1"/>
    </source>
</evidence>
<dbReference type="PANTHER" id="PTHR24235:SF29">
    <property type="entry name" value="GH23382P"/>
    <property type="match status" value="1"/>
</dbReference>
<gene>
    <name evidence="10" type="ORF">OFUS_LOCUS10535</name>
</gene>
<dbReference type="EMBL" id="CAIIXF020000005">
    <property type="protein sequence ID" value="CAH1784317.1"/>
    <property type="molecule type" value="Genomic_DNA"/>
</dbReference>
<dbReference type="SUPFAM" id="SSF81321">
    <property type="entry name" value="Family A G protein-coupled receptor-like"/>
    <property type="match status" value="1"/>
</dbReference>
<dbReference type="Proteomes" id="UP000749559">
    <property type="component" value="Unassembled WGS sequence"/>
</dbReference>
<proteinExistence type="inferred from homology"/>
<comment type="subcellular location">
    <subcellularLocation>
        <location evidence="1">Membrane</location>
        <topology evidence="1">Multi-pass membrane protein</topology>
    </subcellularLocation>
</comment>
<dbReference type="InterPro" id="IPR000276">
    <property type="entry name" value="GPCR_Rhodpsn"/>
</dbReference>
<dbReference type="SMART" id="SM01381">
    <property type="entry name" value="7TM_GPCR_Srsx"/>
    <property type="match status" value="1"/>
</dbReference>
<comment type="caution">
    <text evidence="10">The sequence shown here is derived from an EMBL/GenBank/DDBJ whole genome shotgun (WGS) entry which is preliminary data.</text>
</comment>
<dbReference type="PRINTS" id="PR01012">
    <property type="entry name" value="NRPEPTIDEYR"/>
</dbReference>
<keyword evidence="11" id="KW-1185">Reference proteome</keyword>
<keyword evidence="6" id="KW-0472">Membrane</keyword>
<dbReference type="GO" id="GO:0042923">
    <property type="term" value="F:neuropeptide binding"/>
    <property type="evidence" value="ECO:0007669"/>
    <property type="project" value="TreeGrafter"/>
</dbReference>
<organism evidence="10 11">
    <name type="scientific">Owenia fusiformis</name>
    <name type="common">Polychaete worm</name>
    <dbReference type="NCBI Taxonomy" id="6347"/>
    <lineage>
        <taxon>Eukaryota</taxon>
        <taxon>Metazoa</taxon>
        <taxon>Spiralia</taxon>
        <taxon>Lophotrochozoa</taxon>
        <taxon>Annelida</taxon>
        <taxon>Polychaeta</taxon>
        <taxon>Sedentaria</taxon>
        <taxon>Canalipalpata</taxon>
        <taxon>Sabellida</taxon>
        <taxon>Oweniida</taxon>
        <taxon>Oweniidae</taxon>
        <taxon>Owenia</taxon>
    </lineage>
</organism>
<evidence type="ECO:0000256" key="2">
    <source>
        <dbReference type="ARBA" id="ARBA00010663"/>
    </source>
</evidence>
<keyword evidence="8 9" id="KW-0807">Transducer</keyword>
<evidence type="ECO:0000256" key="9">
    <source>
        <dbReference type="RuleBase" id="RU000688"/>
    </source>
</evidence>
<keyword evidence="5 9" id="KW-0297">G-protein coupled receptor</keyword>
<dbReference type="InterPro" id="IPR000611">
    <property type="entry name" value="NPY_rcpt"/>
</dbReference>
<evidence type="ECO:0000256" key="8">
    <source>
        <dbReference type="ARBA" id="ARBA00023224"/>
    </source>
</evidence>
<dbReference type="GO" id="GO:0004983">
    <property type="term" value="F:neuropeptide Y receptor activity"/>
    <property type="evidence" value="ECO:0007669"/>
    <property type="project" value="InterPro"/>
</dbReference>
<dbReference type="PANTHER" id="PTHR24235">
    <property type="entry name" value="NEUROPEPTIDE Y RECEPTOR"/>
    <property type="match status" value="1"/>
</dbReference>
<evidence type="ECO:0000256" key="7">
    <source>
        <dbReference type="ARBA" id="ARBA00023170"/>
    </source>
</evidence>
<evidence type="ECO:0000313" key="11">
    <source>
        <dbReference type="Proteomes" id="UP000749559"/>
    </source>
</evidence>
<keyword evidence="4" id="KW-1133">Transmembrane helix</keyword>
<dbReference type="OrthoDB" id="10037617at2759"/>
<dbReference type="AlphaFoldDB" id="A0A8J1XG05"/>
<keyword evidence="3 9" id="KW-0812">Transmembrane</keyword>
<evidence type="ECO:0000256" key="4">
    <source>
        <dbReference type="ARBA" id="ARBA00022989"/>
    </source>
</evidence>
<evidence type="ECO:0000256" key="1">
    <source>
        <dbReference type="ARBA" id="ARBA00004141"/>
    </source>
</evidence>
<dbReference type="PROSITE" id="PS00237">
    <property type="entry name" value="G_PROTEIN_RECEP_F1_1"/>
    <property type="match status" value="1"/>
</dbReference>
<name>A0A8J1XG05_OWEFU</name>
<dbReference type="Pfam" id="PF00001">
    <property type="entry name" value="7tm_1"/>
    <property type="match status" value="1"/>
</dbReference>
<dbReference type="Gene3D" id="1.20.1070.10">
    <property type="entry name" value="Rhodopsin 7-helix transmembrane proteins"/>
    <property type="match status" value="1"/>
</dbReference>
<evidence type="ECO:0000256" key="5">
    <source>
        <dbReference type="ARBA" id="ARBA00023040"/>
    </source>
</evidence>
<protein>
    <submittedName>
        <fullName evidence="10">Uncharacterized protein</fullName>
    </submittedName>
</protein>
<evidence type="ECO:0000256" key="6">
    <source>
        <dbReference type="ARBA" id="ARBA00023136"/>
    </source>
</evidence>
<reference evidence="10" key="1">
    <citation type="submission" date="2022-03" db="EMBL/GenBank/DDBJ databases">
        <authorList>
            <person name="Martin C."/>
        </authorList>
    </citation>
    <scope>NUCLEOTIDE SEQUENCE</scope>
</reference>
<dbReference type="GO" id="GO:0043005">
    <property type="term" value="C:neuron projection"/>
    <property type="evidence" value="ECO:0007669"/>
    <property type="project" value="TreeGrafter"/>
</dbReference>
<evidence type="ECO:0000256" key="3">
    <source>
        <dbReference type="ARBA" id="ARBA00022692"/>
    </source>
</evidence>
<accession>A0A8J1XG05</accession>
<dbReference type="GO" id="GO:0005886">
    <property type="term" value="C:plasma membrane"/>
    <property type="evidence" value="ECO:0007669"/>
    <property type="project" value="TreeGrafter"/>
</dbReference>